<dbReference type="InterPro" id="IPR045584">
    <property type="entry name" value="Pilin-like"/>
</dbReference>
<name>A0A9X1V9F0_9BACL</name>
<evidence type="ECO:0000256" key="3">
    <source>
        <dbReference type="SAM" id="Phobius"/>
    </source>
</evidence>
<keyword evidence="3" id="KW-0472">Membrane</keyword>
<dbReference type="Gene3D" id="3.30.700.10">
    <property type="entry name" value="Glycoprotein, Type 4 Pilin"/>
    <property type="match status" value="1"/>
</dbReference>
<sequence length="153" mass="17434">MVNEDGFSLIEVLIALVIWAIIIAIALPDFIGLLDGAQLQQTALQIVSDLRSQQMKAEQVQLYQEVRFAPFNTYYFLYGNGTGYEAYKSFAWPTTYYDGYLHLQYPTVRYDDYGNVSESGQIGLVDPFGQIQNIVLYLQYGDMRLTSHMLMGT</sequence>
<keyword evidence="3" id="KW-0812">Transmembrane</keyword>
<dbReference type="GO" id="GO:0030420">
    <property type="term" value="P:establishment of competence for transformation"/>
    <property type="evidence" value="ECO:0007669"/>
    <property type="project" value="UniProtKB-KW"/>
</dbReference>
<dbReference type="Pfam" id="PF07963">
    <property type="entry name" value="N_methyl"/>
    <property type="match status" value="1"/>
</dbReference>
<dbReference type="GO" id="GO:0009986">
    <property type="term" value="C:cell surface"/>
    <property type="evidence" value="ECO:0007669"/>
    <property type="project" value="UniProtKB-SubCell"/>
</dbReference>
<comment type="caution">
    <text evidence="4">The sequence shown here is derived from an EMBL/GenBank/DDBJ whole genome shotgun (WGS) entry which is preliminary data.</text>
</comment>
<reference evidence="4" key="1">
    <citation type="submission" date="2022-03" db="EMBL/GenBank/DDBJ databases">
        <title>Draft Genome Sequence of Firmicute Strain S0AB, a Heterotrophic Iron/Sulfur-Oxidizing Extreme Acidophile.</title>
        <authorList>
            <person name="Vergara E."/>
            <person name="Pakostova E."/>
            <person name="Johnson D.B."/>
            <person name="Holmes D.S."/>
        </authorList>
    </citation>
    <scope>NUCLEOTIDE SEQUENCE</scope>
    <source>
        <strain evidence="4">S0AB</strain>
    </source>
</reference>
<proteinExistence type="predicted"/>
<dbReference type="EMBL" id="JALBUF010000003">
    <property type="protein sequence ID" value="MCI0183170.1"/>
    <property type="molecule type" value="Genomic_DNA"/>
</dbReference>
<protein>
    <recommendedName>
        <fullName evidence="6">Prepilin-type N-terminal cleavage/methylation domain-containing protein</fullName>
    </recommendedName>
</protein>
<feature type="transmembrane region" description="Helical" evidence="3">
    <location>
        <begin position="12"/>
        <end position="34"/>
    </location>
</feature>
<keyword evidence="2" id="KW-0178">Competence</keyword>
<comment type="subcellular location">
    <subcellularLocation>
        <location evidence="1">Cell surface</location>
    </subcellularLocation>
</comment>
<evidence type="ECO:0000256" key="2">
    <source>
        <dbReference type="ARBA" id="ARBA00023287"/>
    </source>
</evidence>
<dbReference type="Proteomes" id="UP001139263">
    <property type="component" value="Unassembled WGS sequence"/>
</dbReference>
<dbReference type="InterPro" id="IPR012902">
    <property type="entry name" value="N_methyl_site"/>
</dbReference>
<keyword evidence="5" id="KW-1185">Reference proteome</keyword>
<organism evidence="4 5">
    <name type="scientific">Sulfoacidibacillus ferrooxidans</name>
    <dbReference type="NCBI Taxonomy" id="2005001"/>
    <lineage>
        <taxon>Bacteria</taxon>
        <taxon>Bacillati</taxon>
        <taxon>Bacillota</taxon>
        <taxon>Bacilli</taxon>
        <taxon>Bacillales</taxon>
        <taxon>Alicyclobacillaceae</taxon>
        <taxon>Sulfoacidibacillus</taxon>
    </lineage>
</organism>
<evidence type="ECO:0008006" key="6">
    <source>
        <dbReference type="Google" id="ProtNLM"/>
    </source>
</evidence>
<dbReference type="SUPFAM" id="SSF54523">
    <property type="entry name" value="Pili subunits"/>
    <property type="match status" value="1"/>
</dbReference>
<dbReference type="RefSeq" id="WP_241713071.1">
    <property type="nucleotide sequence ID" value="NZ_JALBUF010000003.1"/>
</dbReference>
<evidence type="ECO:0000313" key="5">
    <source>
        <dbReference type="Proteomes" id="UP001139263"/>
    </source>
</evidence>
<evidence type="ECO:0000313" key="4">
    <source>
        <dbReference type="EMBL" id="MCI0183170.1"/>
    </source>
</evidence>
<evidence type="ECO:0000256" key="1">
    <source>
        <dbReference type="ARBA" id="ARBA00004241"/>
    </source>
</evidence>
<accession>A0A9X1V9F0</accession>
<keyword evidence="3" id="KW-1133">Transmembrane helix</keyword>
<dbReference type="AlphaFoldDB" id="A0A9X1V9F0"/>
<dbReference type="NCBIfam" id="TIGR02532">
    <property type="entry name" value="IV_pilin_GFxxxE"/>
    <property type="match status" value="1"/>
</dbReference>
<gene>
    <name evidence="4" type="ORF">MM817_01440</name>
</gene>